<evidence type="ECO:0000313" key="3">
    <source>
        <dbReference type="EMBL" id="AQW87781.1"/>
    </source>
</evidence>
<dbReference type="Proteomes" id="UP000190868">
    <property type="component" value="Chromosome"/>
</dbReference>
<dbReference type="Pfam" id="PF00596">
    <property type="entry name" value="Aldolase_II"/>
    <property type="match status" value="1"/>
</dbReference>
<evidence type="ECO:0000256" key="1">
    <source>
        <dbReference type="ARBA" id="ARBA00022723"/>
    </source>
</evidence>
<dbReference type="RefSeq" id="WP_078387746.1">
    <property type="nucleotide sequence ID" value="NZ_CP017018.1"/>
</dbReference>
<name>A0A1S6U7Q6_9BACT</name>
<gene>
    <name evidence="3" type="ORF">CPIN18021_0974</name>
</gene>
<dbReference type="NCBIfam" id="NF004492">
    <property type="entry name" value="PRK05834.1"/>
    <property type="match status" value="1"/>
</dbReference>
<dbReference type="EMBL" id="CP017258">
    <property type="protein sequence ID" value="AQW87781.1"/>
    <property type="molecule type" value="Genomic_DNA"/>
</dbReference>
<organism evidence="3 4">
    <name type="scientific">Campylobacter pinnipediorum subsp. caledonicus</name>
    <dbReference type="NCBI Taxonomy" id="1874362"/>
    <lineage>
        <taxon>Bacteria</taxon>
        <taxon>Pseudomonadati</taxon>
        <taxon>Campylobacterota</taxon>
        <taxon>Epsilonproteobacteria</taxon>
        <taxon>Campylobacterales</taxon>
        <taxon>Campylobacteraceae</taxon>
        <taxon>Campylobacter</taxon>
    </lineage>
</organism>
<dbReference type="GeneID" id="56566609"/>
<dbReference type="GO" id="GO:0046872">
    <property type="term" value="F:metal ion binding"/>
    <property type="evidence" value="ECO:0007669"/>
    <property type="project" value="UniProtKB-KW"/>
</dbReference>
<dbReference type="SMART" id="SM01007">
    <property type="entry name" value="Aldolase_II"/>
    <property type="match status" value="1"/>
</dbReference>
<proteinExistence type="predicted"/>
<reference evidence="4" key="1">
    <citation type="submission" date="2016-09" db="EMBL/GenBank/DDBJ databases">
        <title>Comparative genomics of the Campylobacter concisus group.</title>
        <authorList>
            <person name="Miller W.G."/>
            <person name="Yee E."/>
            <person name="Chapman M.H."/>
            <person name="Huynh S."/>
            <person name="Bono J.L."/>
            <person name="On S.L.W."/>
            <person name="StLeger J."/>
            <person name="Foster G."/>
            <person name="Parker C.T."/>
        </authorList>
    </citation>
    <scope>NUCLEOTIDE SEQUENCE [LARGE SCALE GENOMIC DNA]</scope>
    <source>
        <strain evidence="4">RM18021</strain>
    </source>
</reference>
<dbReference type="AlphaFoldDB" id="A0A1S6U7Q6"/>
<dbReference type="InterPro" id="IPR036409">
    <property type="entry name" value="Aldolase_II/adducin_N_sf"/>
</dbReference>
<dbReference type="SUPFAM" id="SSF53639">
    <property type="entry name" value="AraD/HMP-PK domain-like"/>
    <property type="match status" value="1"/>
</dbReference>
<dbReference type="InterPro" id="IPR001303">
    <property type="entry name" value="Aldolase_II/adducin_N"/>
</dbReference>
<sequence>MDLQYSKDKLKKVSLSMFRKNFFGVFHGSISTRIEGSQFLINRQNAIFDDLGDDDLILLSSKQDYRWNEASIDAYIHSNIYKNINEAKYICYAMPHYATAYSLKYSSLHPKDYFGYMKFNEILVYDPKQFEDWYERAQTEIYRYMIEKQTNLVLIKGYGVYAFGRTAEQLAKDVAILENSCKLIELYSKAKY</sequence>
<dbReference type="GO" id="GO:0005829">
    <property type="term" value="C:cytosol"/>
    <property type="evidence" value="ECO:0007669"/>
    <property type="project" value="TreeGrafter"/>
</dbReference>
<keyword evidence="1" id="KW-0479">Metal-binding</keyword>
<dbReference type="Gene3D" id="3.40.225.10">
    <property type="entry name" value="Class II aldolase/adducin N-terminal domain"/>
    <property type="match status" value="1"/>
</dbReference>
<keyword evidence="4" id="KW-1185">Reference proteome</keyword>
<dbReference type="KEGG" id="cpin:CPIN18020_0972"/>
<dbReference type="GO" id="GO:0016832">
    <property type="term" value="F:aldehyde-lyase activity"/>
    <property type="evidence" value="ECO:0007669"/>
    <property type="project" value="TreeGrafter"/>
</dbReference>
<dbReference type="PANTHER" id="PTHR22789">
    <property type="entry name" value="FUCULOSE PHOSPHATE ALDOLASE"/>
    <property type="match status" value="1"/>
</dbReference>
<keyword evidence="2" id="KW-0456">Lyase</keyword>
<dbReference type="GO" id="GO:0019323">
    <property type="term" value="P:pentose catabolic process"/>
    <property type="evidence" value="ECO:0007669"/>
    <property type="project" value="TreeGrafter"/>
</dbReference>
<dbReference type="PANTHER" id="PTHR22789:SF0">
    <property type="entry name" value="3-OXO-TETRONATE 4-PHOSPHATE DECARBOXYLASE-RELATED"/>
    <property type="match status" value="1"/>
</dbReference>
<protein>
    <submittedName>
        <fullName evidence="3">Uncharacterized protein</fullName>
    </submittedName>
</protein>
<accession>A0A1S6U7Q6</accession>
<evidence type="ECO:0000313" key="4">
    <source>
        <dbReference type="Proteomes" id="UP000190868"/>
    </source>
</evidence>
<evidence type="ECO:0000256" key="2">
    <source>
        <dbReference type="ARBA" id="ARBA00023239"/>
    </source>
</evidence>
<dbReference type="InterPro" id="IPR050197">
    <property type="entry name" value="Aldolase_class_II_sugar_metab"/>
</dbReference>